<dbReference type="GO" id="GO:0012505">
    <property type="term" value="C:endomembrane system"/>
    <property type="evidence" value="ECO:0007669"/>
    <property type="project" value="UniProtKB-SubCell"/>
</dbReference>
<evidence type="ECO:0000256" key="7">
    <source>
        <dbReference type="ARBA" id="ARBA00022989"/>
    </source>
</evidence>
<evidence type="ECO:0000256" key="10">
    <source>
        <dbReference type="ARBA" id="ARBA00037847"/>
    </source>
</evidence>
<dbReference type="InterPro" id="IPR056858">
    <property type="entry name" value="VSR_TRX"/>
</dbReference>
<proteinExistence type="predicted"/>
<dbReference type="AlphaFoldDB" id="A0AAU9JZR5"/>
<accession>A0AAU9JZR5</accession>
<evidence type="ECO:0000256" key="4">
    <source>
        <dbReference type="ARBA" id="ARBA00022729"/>
    </source>
</evidence>
<keyword evidence="2" id="KW-0245">EGF-like domain</keyword>
<keyword evidence="9" id="KW-0325">Glycoprotein</keyword>
<dbReference type="InterPro" id="IPR046450">
    <property type="entry name" value="PA_dom_sf"/>
</dbReference>
<reference evidence="14" key="1">
    <citation type="submission" date="2021-09" db="EMBL/GenBank/DDBJ databases">
        <authorList>
            <consortium name="AG Swart"/>
            <person name="Singh M."/>
            <person name="Singh A."/>
            <person name="Seah K."/>
            <person name="Emmerich C."/>
        </authorList>
    </citation>
    <scope>NUCLEOTIDE SEQUENCE</scope>
    <source>
        <strain evidence="14">ATCC30299</strain>
    </source>
</reference>
<dbReference type="SUPFAM" id="SSF52025">
    <property type="entry name" value="PA domain"/>
    <property type="match status" value="1"/>
</dbReference>
<dbReference type="GO" id="GO:0016020">
    <property type="term" value="C:membrane"/>
    <property type="evidence" value="ECO:0007669"/>
    <property type="project" value="UniProtKB-SubCell"/>
</dbReference>
<keyword evidence="6" id="KW-0106">Calcium</keyword>
<evidence type="ECO:0000313" key="14">
    <source>
        <dbReference type="EMBL" id="CAG9326386.1"/>
    </source>
</evidence>
<keyword evidence="3 11" id="KW-0812">Transmembrane</keyword>
<dbReference type="Pfam" id="PF25011">
    <property type="entry name" value="VSR_TRX"/>
    <property type="match status" value="1"/>
</dbReference>
<feature type="domain" description="PA" evidence="12">
    <location>
        <begin position="66"/>
        <end position="151"/>
    </location>
</feature>
<feature type="domain" description="Vacuolar sorting receptor thioredoxin-like" evidence="13">
    <location>
        <begin position="178"/>
        <end position="376"/>
    </location>
</feature>
<evidence type="ECO:0000256" key="5">
    <source>
        <dbReference type="ARBA" id="ARBA00022737"/>
    </source>
</evidence>
<evidence type="ECO:0000313" key="15">
    <source>
        <dbReference type="Proteomes" id="UP001162131"/>
    </source>
</evidence>
<organism evidence="14 15">
    <name type="scientific">Blepharisma stoltei</name>
    <dbReference type="NCBI Taxonomy" id="1481888"/>
    <lineage>
        <taxon>Eukaryota</taxon>
        <taxon>Sar</taxon>
        <taxon>Alveolata</taxon>
        <taxon>Ciliophora</taxon>
        <taxon>Postciliodesmatophora</taxon>
        <taxon>Heterotrichea</taxon>
        <taxon>Heterotrichida</taxon>
        <taxon>Blepharismidae</taxon>
        <taxon>Blepharisma</taxon>
    </lineage>
</organism>
<comment type="subcellular location">
    <subcellularLocation>
        <location evidence="10">Endomembrane system</location>
        <topology evidence="10">Single-pass membrane protein</topology>
    </subcellularLocation>
    <subcellularLocation>
        <location evidence="1">Membrane</location>
        <topology evidence="1">Single-pass type I membrane protein</topology>
    </subcellularLocation>
</comment>
<dbReference type="Gene3D" id="3.50.30.30">
    <property type="match status" value="1"/>
</dbReference>
<feature type="transmembrane region" description="Helical" evidence="11">
    <location>
        <begin position="406"/>
        <end position="429"/>
    </location>
</feature>
<comment type="caution">
    <text evidence="14">The sequence shown here is derived from an EMBL/GenBank/DDBJ whole genome shotgun (WGS) entry which is preliminary data.</text>
</comment>
<dbReference type="Proteomes" id="UP001162131">
    <property type="component" value="Unassembled WGS sequence"/>
</dbReference>
<keyword evidence="7 11" id="KW-1133">Transmembrane helix</keyword>
<evidence type="ECO:0000259" key="13">
    <source>
        <dbReference type="Pfam" id="PF25011"/>
    </source>
</evidence>
<dbReference type="EMBL" id="CAJZBQ010000040">
    <property type="protein sequence ID" value="CAG9326386.1"/>
    <property type="molecule type" value="Genomic_DNA"/>
</dbReference>
<dbReference type="Pfam" id="PF02225">
    <property type="entry name" value="PA"/>
    <property type="match status" value="1"/>
</dbReference>
<evidence type="ECO:0000256" key="9">
    <source>
        <dbReference type="ARBA" id="ARBA00023180"/>
    </source>
</evidence>
<keyword evidence="5" id="KW-0677">Repeat</keyword>
<dbReference type="InterPro" id="IPR003137">
    <property type="entry name" value="PA_domain"/>
</dbReference>
<name>A0AAU9JZR5_9CILI</name>
<evidence type="ECO:0000256" key="11">
    <source>
        <dbReference type="SAM" id="Phobius"/>
    </source>
</evidence>
<evidence type="ECO:0000256" key="1">
    <source>
        <dbReference type="ARBA" id="ARBA00004479"/>
    </source>
</evidence>
<keyword evidence="8 11" id="KW-0472">Membrane</keyword>
<evidence type="ECO:0008006" key="16">
    <source>
        <dbReference type="Google" id="ProtNLM"/>
    </source>
</evidence>
<evidence type="ECO:0000256" key="3">
    <source>
        <dbReference type="ARBA" id="ARBA00022692"/>
    </source>
</evidence>
<sequence length="463" mass="52969">MILLYQFFAIAFAKIYVHTPDSLKEQIKNKYNTNIIPSSLANFGNPPYGSSIISHPYWPENEKEKNGCKSLTHPKYSDENHKPNHYVTILKIGQCSYATKVRNAQNIGASAVIMINDSDEDISHILMIDDGTAGNISIPSFLISKSDGEILLNSMTELDSTDIVLILKFEMNHPSNKVEWEMWMSSESTATREFLVDFSQYGKMFDLDSAIMTPHYVLWVCTDCQDKNFTVDHPDCVGGGRYCAPDPDFEGPRNGRDIVFEDLRQICIYNLGRRIGRLDIWWNYIKEFNRLCEDFDFTEKCAGKAMKKAKIDTADINYCIQSSFANSNYALAENSILLKEKKRFLQAGISFYPTIIINNQTFRGDLEADEVLNAICAGFQTPPLVCPSHHNPQHNHKYHRKSHDKMSLSTISIILLLLFISLSLLLFFYKRCIRRELNIEMKSQVNSVISQYIALTETNYSKE</sequence>
<dbReference type="PANTHER" id="PTHR22702">
    <property type="entry name" value="PROTEASE-ASSOCIATED DOMAIN-CONTAINING PROTEIN"/>
    <property type="match status" value="1"/>
</dbReference>
<gene>
    <name evidence="14" type="ORF">BSTOLATCC_MIC40813</name>
</gene>
<protein>
    <recommendedName>
        <fullName evidence="16">PA domain-containing protein</fullName>
    </recommendedName>
</protein>
<evidence type="ECO:0000259" key="12">
    <source>
        <dbReference type="Pfam" id="PF02225"/>
    </source>
</evidence>
<evidence type="ECO:0000256" key="2">
    <source>
        <dbReference type="ARBA" id="ARBA00022536"/>
    </source>
</evidence>
<keyword evidence="4" id="KW-0732">Signal</keyword>
<keyword evidence="15" id="KW-1185">Reference proteome</keyword>
<evidence type="ECO:0000256" key="6">
    <source>
        <dbReference type="ARBA" id="ARBA00022837"/>
    </source>
</evidence>
<evidence type="ECO:0000256" key="8">
    <source>
        <dbReference type="ARBA" id="ARBA00023136"/>
    </source>
</evidence>
<dbReference type="PANTHER" id="PTHR22702:SF1">
    <property type="entry name" value="PROTEASE-ASSOCIATED DOMAIN-CONTAINING PROTEIN 1"/>
    <property type="match status" value="1"/>
</dbReference>